<organism evidence="2 3">
    <name type="scientific">Rubus argutus</name>
    <name type="common">Southern blackberry</name>
    <dbReference type="NCBI Taxonomy" id="59490"/>
    <lineage>
        <taxon>Eukaryota</taxon>
        <taxon>Viridiplantae</taxon>
        <taxon>Streptophyta</taxon>
        <taxon>Embryophyta</taxon>
        <taxon>Tracheophyta</taxon>
        <taxon>Spermatophyta</taxon>
        <taxon>Magnoliopsida</taxon>
        <taxon>eudicotyledons</taxon>
        <taxon>Gunneridae</taxon>
        <taxon>Pentapetalae</taxon>
        <taxon>rosids</taxon>
        <taxon>fabids</taxon>
        <taxon>Rosales</taxon>
        <taxon>Rosaceae</taxon>
        <taxon>Rosoideae</taxon>
        <taxon>Rosoideae incertae sedis</taxon>
        <taxon>Rubus</taxon>
    </lineage>
</organism>
<dbReference type="AlphaFoldDB" id="A0AAW1XWQ2"/>
<dbReference type="Proteomes" id="UP001457282">
    <property type="component" value="Unassembled WGS sequence"/>
</dbReference>
<protein>
    <submittedName>
        <fullName evidence="2">Uncharacterized protein</fullName>
    </submittedName>
</protein>
<feature type="region of interest" description="Disordered" evidence="1">
    <location>
        <begin position="73"/>
        <end position="95"/>
    </location>
</feature>
<accession>A0AAW1XWQ2</accession>
<evidence type="ECO:0000313" key="3">
    <source>
        <dbReference type="Proteomes" id="UP001457282"/>
    </source>
</evidence>
<feature type="region of interest" description="Disordered" evidence="1">
    <location>
        <begin position="1"/>
        <end position="27"/>
    </location>
</feature>
<gene>
    <name evidence="2" type="ORF">M0R45_016898</name>
</gene>
<reference evidence="2 3" key="1">
    <citation type="journal article" date="2023" name="G3 (Bethesda)">
        <title>A chromosome-length genome assembly and annotation of blackberry (Rubus argutus, cv. 'Hillquist').</title>
        <authorList>
            <person name="Bruna T."/>
            <person name="Aryal R."/>
            <person name="Dudchenko O."/>
            <person name="Sargent D.J."/>
            <person name="Mead D."/>
            <person name="Buti M."/>
            <person name="Cavallini A."/>
            <person name="Hytonen T."/>
            <person name="Andres J."/>
            <person name="Pham M."/>
            <person name="Weisz D."/>
            <person name="Mascagni F."/>
            <person name="Usai G."/>
            <person name="Natali L."/>
            <person name="Bassil N."/>
            <person name="Fernandez G.E."/>
            <person name="Lomsadze A."/>
            <person name="Armour M."/>
            <person name="Olukolu B."/>
            <person name="Poorten T."/>
            <person name="Britton C."/>
            <person name="Davik J."/>
            <person name="Ashrafi H."/>
            <person name="Aiden E.L."/>
            <person name="Borodovsky M."/>
            <person name="Worthington M."/>
        </authorList>
    </citation>
    <scope>NUCLEOTIDE SEQUENCE [LARGE SCALE GENOMIC DNA]</scope>
    <source>
        <strain evidence="2">PI 553951</strain>
    </source>
</reference>
<dbReference type="EMBL" id="JBEDUW010000003">
    <property type="protein sequence ID" value="KAK9940228.1"/>
    <property type="molecule type" value="Genomic_DNA"/>
</dbReference>
<name>A0AAW1XWQ2_RUBAR</name>
<evidence type="ECO:0000313" key="2">
    <source>
        <dbReference type="EMBL" id="KAK9940228.1"/>
    </source>
</evidence>
<keyword evidence="3" id="KW-1185">Reference proteome</keyword>
<comment type="caution">
    <text evidence="2">The sequence shown here is derived from an EMBL/GenBank/DDBJ whole genome shotgun (WGS) entry which is preliminary data.</text>
</comment>
<sequence length="95" mass="10685">MKLHGGSNSKAFRPRSRMPDSYDDGVSSSCNDNIDTDADAVSFLVNLAKIKIRRHGISEQSYSWEASTNLDRLGDQMSGKKSHRFDTRTTLHPRN</sequence>
<feature type="compositionally biased region" description="Polar residues" evidence="1">
    <location>
        <begin position="1"/>
        <end position="10"/>
    </location>
</feature>
<evidence type="ECO:0000256" key="1">
    <source>
        <dbReference type="SAM" id="MobiDB-lite"/>
    </source>
</evidence>
<proteinExistence type="predicted"/>